<dbReference type="InterPro" id="IPR015943">
    <property type="entry name" value="WD40/YVTN_repeat-like_dom_sf"/>
</dbReference>
<dbReference type="PANTHER" id="PTHR46928">
    <property type="entry name" value="MESENCHYME-SPECIFIC CELL SURFACE GLYCOPROTEIN"/>
    <property type="match status" value="1"/>
</dbReference>
<dbReference type="Gene3D" id="2.130.10.10">
    <property type="entry name" value="YVTN repeat-like/Quinoprotein amine dehydrogenase"/>
    <property type="match status" value="1"/>
</dbReference>
<comment type="caution">
    <text evidence="3">The sequence shown here is derived from an EMBL/GenBank/DDBJ whole genome shotgun (WGS) entry which is preliminary data.</text>
</comment>
<dbReference type="InterPro" id="IPR011044">
    <property type="entry name" value="Quino_amine_DH_bsu"/>
</dbReference>
<evidence type="ECO:0000313" key="3">
    <source>
        <dbReference type="EMBL" id="KPH79775.1"/>
    </source>
</evidence>
<accession>A0A0N1F310</accession>
<evidence type="ECO:0000256" key="1">
    <source>
        <dbReference type="SAM" id="SignalP"/>
    </source>
</evidence>
<organism evidence="3 4">
    <name type="scientific">Bosea vaviloviae</name>
    <dbReference type="NCBI Taxonomy" id="1526658"/>
    <lineage>
        <taxon>Bacteria</taxon>
        <taxon>Pseudomonadati</taxon>
        <taxon>Pseudomonadota</taxon>
        <taxon>Alphaproteobacteria</taxon>
        <taxon>Hyphomicrobiales</taxon>
        <taxon>Boseaceae</taxon>
        <taxon>Bosea</taxon>
    </lineage>
</organism>
<evidence type="ECO:0000313" key="4">
    <source>
        <dbReference type="Proteomes" id="UP000037822"/>
    </source>
</evidence>
<protein>
    <submittedName>
        <fullName evidence="3">Alkaline phosphatase</fullName>
    </submittedName>
</protein>
<keyword evidence="4" id="KW-1185">Reference proteome</keyword>
<name>A0A0N1F310_9HYPH</name>
<feature type="chain" id="PRO_5005870907" evidence="1">
    <location>
        <begin position="22"/>
        <end position="733"/>
    </location>
</feature>
<dbReference type="RefSeq" id="WP_054210457.1">
    <property type="nucleotide sequence ID" value="NZ_LGSZ01000048.1"/>
</dbReference>
<dbReference type="EMBL" id="LGSZ01000048">
    <property type="protein sequence ID" value="KPH79775.1"/>
    <property type="molecule type" value="Genomic_DNA"/>
</dbReference>
<reference evidence="3 4" key="1">
    <citation type="submission" date="2015-07" db="EMBL/GenBank/DDBJ databases">
        <title>Whole genome sequencing of Bosea vaviloviae isolated from cave pool.</title>
        <authorList>
            <person name="Tan N.E.H."/>
            <person name="Lee Y.P."/>
            <person name="Gan H.M."/>
            <person name="Barton H."/>
            <person name="Savka M.A."/>
        </authorList>
    </citation>
    <scope>NUCLEOTIDE SEQUENCE [LARGE SCALE GENOMIC DNA]</scope>
    <source>
        <strain evidence="3 4">SD260</strain>
    </source>
</reference>
<proteinExistence type="predicted"/>
<dbReference type="Proteomes" id="UP000037822">
    <property type="component" value="Unassembled WGS sequence"/>
</dbReference>
<dbReference type="PANTHER" id="PTHR46928:SF1">
    <property type="entry name" value="MESENCHYME-SPECIFIC CELL SURFACE GLYCOPROTEIN"/>
    <property type="match status" value="1"/>
</dbReference>
<dbReference type="SUPFAM" id="SSF50969">
    <property type="entry name" value="YVTN repeat-like/Quinoprotein amine dehydrogenase"/>
    <property type="match status" value="1"/>
</dbReference>
<dbReference type="InterPro" id="IPR052956">
    <property type="entry name" value="Mesenchyme-surface_protein"/>
</dbReference>
<dbReference type="Pfam" id="PF13449">
    <property type="entry name" value="Phytase-like"/>
    <property type="match status" value="1"/>
</dbReference>
<dbReference type="AlphaFoldDB" id="A0A0N1F310"/>
<gene>
    <name evidence="3" type="ORF">AE618_18325</name>
</gene>
<dbReference type="PATRIC" id="fig|1526658.3.peg.419"/>
<keyword evidence="1" id="KW-0732">Signal</keyword>
<feature type="signal peptide" evidence="1">
    <location>
        <begin position="1"/>
        <end position="21"/>
    </location>
</feature>
<feature type="domain" description="Phytase-like" evidence="2">
    <location>
        <begin position="447"/>
        <end position="714"/>
    </location>
</feature>
<dbReference type="InterPro" id="IPR027372">
    <property type="entry name" value="Phytase-like_dom"/>
</dbReference>
<dbReference type="OrthoDB" id="9803927at2"/>
<evidence type="ECO:0000259" key="2">
    <source>
        <dbReference type="Pfam" id="PF13449"/>
    </source>
</evidence>
<sequence>MRNPFVLAALASVLLGGTAFAEPMFNRIATFSVPLNLPTDRDASKKTVAEIIAANEAGTLLAYTDGEQKALGLIDITTANAPRAAGFVPLGGESTSVTILGDKAFVAVVTSGDNFKEPAGHLATVDLKTKQVVATCDLGGQPDSVTLTKDKSKIVIAIENERDEKLNKGALPQLPAGNVTLIGIKDGGIDCASRQVVDMTGIAAVEPTDPEPEFVDVNQDGLAVVTLQENNHLAIIDTRTGKLVAHFPASTVDLKGIDKTRDGQIKPVEELKGVAREPDAVRWLDNDRFVTANEGDWKGGSRGFTIFRKDGTVEFDSGNTVDRLAIQLGHYPERRSAAKGSEPEGIEVGTYGSDRLIFVGLERASLVLVYKDEGPGRPPRYLQALPGGIAPEGLLAIPQRNLFVSASEADFVAKGGARSAVTIYQRSEAPAAYPTIVSTEVDGAPIGWGALSGLSAHATLPGRLHAVTDNAYAPSRILEIDATQKPARIVGAITVTKAGQPMAYDLEGIAARVGGGFWLASEGNPENKDKPTPNILLRVSAKGEVEEEILLPEELAKQATRFGFEGVAVTGSGADETVWLAVQREWKDDPKGKAKILSYKPASKSWGVLHYPLTTAASGAWMGLSELTFLGNDTFAVIERDNLFGAKAVKTLATFSIKGVTPAALGSATIPTVEKKLLRDLTPDLMKLGGYGLDKVEGMTVDKDGNLFVVTDNDGVDDSSGETQFLALGKIVR</sequence>